<feature type="chain" id="PRO_5013916973" description="DUF8173 domain-containing protein" evidence="2">
    <location>
        <begin position="27"/>
        <end position="301"/>
    </location>
</feature>
<evidence type="ECO:0000259" key="3">
    <source>
        <dbReference type="Pfam" id="PF26514"/>
    </source>
</evidence>
<dbReference type="EMBL" id="PCRM01000028">
    <property type="protein sequence ID" value="PIP21615.1"/>
    <property type="molecule type" value="Genomic_DNA"/>
</dbReference>
<feature type="transmembrane region" description="Helical" evidence="1">
    <location>
        <begin position="221"/>
        <end position="245"/>
    </location>
</feature>
<sequence length="301" mass="32719">MRFLRFFAIFLIVLASVFLIVSKAKAAVFSADANNKAKIVAEDEVINDNFIVSSPSVNIEGTVKGDVLALTNDLKISGKVEGNVIALATNAQISGQIAKDAFIISSSLKLENGAQIANLYTFSRTITQSPQAKIANKNVQKIFNNYKTPSQQIYGWFISYLGLLVVGLFVIYIAPVKSYHVVAKFAQKPWQSALTGILFLILTPVVFALFALTVIGLPLAIILAGLYILVIYLSNIVVGIILGNYILKGRGMFFSLALGLLILTLIYKAPFFGGIISLITLIFGSGAIVLSKYEKMKIARR</sequence>
<gene>
    <name evidence="4" type="ORF">COX39_02010</name>
</gene>
<protein>
    <recommendedName>
        <fullName evidence="3">DUF8173 domain-containing protein</fullName>
    </recommendedName>
</protein>
<dbReference type="Proteomes" id="UP000231567">
    <property type="component" value="Unassembled WGS sequence"/>
</dbReference>
<feature type="transmembrane region" description="Helical" evidence="1">
    <location>
        <begin position="275"/>
        <end position="293"/>
    </location>
</feature>
<evidence type="ECO:0000313" key="4">
    <source>
        <dbReference type="EMBL" id="PIP21615.1"/>
    </source>
</evidence>
<dbReference type="Pfam" id="PF26514">
    <property type="entry name" value="DUF8173"/>
    <property type="match status" value="1"/>
</dbReference>
<organism evidence="4 5">
    <name type="scientific">Candidatus Nealsonbacteria bacterium CG23_combo_of_CG06-09_8_20_14_all_40_13</name>
    <dbReference type="NCBI Taxonomy" id="1974724"/>
    <lineage>
        <taxon>Bacteria</taxon>
        <taxon>Candidatus Nealsoniibacteriota</taxon>
    </lineage>
</organism>
<keyword evidence="2" id="KW-0732">Signal</keyword>
<feature type="transmembrane region" description="Helical" evidence="1">
    <location>
        <begin position="194"/>
        <end position="215"/>
    </location>
</feature>
<feature type="transmembrane region" description="Helical" evidence="1">
    <location>
        <begin position="252"/>
        <end position="269"/>
    </location>
</feature>
<dbReference type="AlphaFoldDB" id="A0A2G9YQV3"/>
<proteinExistence type="predicted"/>
<keyword evidence="1" id="KW-1133">Transmembrane helix</keyword>
<evidence type="ECO:0000313" key="5">
    <source>
        <dbReference type="Proteomes" id="UP000231567"/>
    </source>
</evidence>
<evidence type="ECO:0000256" key="1">
    <source>
        <dbReference type="SAM" id="Phobius"/>
    </source>
</evidence>
<feature type="domain" description="DUF8173" evidence="3">
    <location>
        <begin position="157"/>
        <end position="295"/>
    </location>
</feature>
<keyword evidence="1" id="KW-0812">Transmembrane</keyword>
<accession>A0A2G9YQV3</accession>
<dbReference type="InterPro" id="IPR058486">
    <property type="entry name" value="DUF8173"/>
</dbReference>
<feature type="signal peptide" evidence="2">
    <location>
        <begin position="1"/>
        <end position="26"/>
    </location>
</feature>
<keyword evidence="1" id="KW-0472">Membrane</keyword>
<reference evidence="4 5" key="1">
    <citation type="submission" date="2017-09" db="EMBL/GenBank/DDBJ databases">
        <title>Depth-based differentiation of microbial function through sediment-hosted aquifers and enrichment of novel symbionts in the deep terrestrial subsurface.</title>
        <authorList>
            <person name="Probst A.J."/>
            <person name="Ladd B."/>
            <person name="Jarett J.K."/>
            <person name="Geller-Mcgrath D.E."/>
            <person name="Sieber C.M."/>
            <person name="Emerson J.B."/>
            <person name="Anantharaman K."/>
            <person name="Thomas B.C."/>
            <person name="Malmstrom R."/>
            <person name="Stieglmeier M."/>
            <person name="Klingl A."/>
            <person name="Woyke T."/>
            <person name="Ryan C.M."/>
            <person name="Banfield J.F."/>
        </authorList>
    </citation>
    <scope>NUCLEOTIDE SEQUENCE [LARGE SCALE GENOMIC DNA]</scope>
    <source>
        <strain evidence="4">CG23_combo_of_CG06-09_8_20_14_all_40_13</strain>
    </source>
</reference>
<comment type="caution">
    <text evidence="4">The sequence shown here is derived from an EMBL/GenBank/DDBJ whole genome shotgun (WGS) entry which is preliminary data.</text>
</comment>
<name>A0A2G9YQV3_9BACT</name>
<evidence type="ECO:0000256" key="2">
    <source>
        <dbReference type="SAM" id="SignalP"/>
    </source>
</evidence>
<feature type="transmembrane region" description="Helical" evidence="1">
    <location>
        <begin position="153"/>
        <end position="174"/>
    </location>
</feature>